<comment type="catalytic activity">
    <reaction evidence="7 9 10">
        <text>2-(2-carboxy-4-methylthiazol-5-yl)ethyl phosphate + 4-amino-2-methyl-5-(diphosphooxymethyl)pyrimidine + 2 H(+) = thiamine phosphate + CO2 + diphosphate</text>
        <dbReference type="Rhea" id="RHEA:47848"/>
        <dbReference type="ChEBI" id="CHEBI:15378"/>
        <dbReference type="ChEBI" id="CHEBI:16526"/>
        <dbReference type="ChEBI" id="CHEBI:33019"/>
        <dbReference type="ChEBI" id="CHEBI:37575"/>
        <dbReference type="ChEBI" id="CHEBI:57841"/>
        <dbReference type="ChEBI" id="CHEBI:62890"/>
        <dbReference type="EC" id="2.5.1.3"/>
    </reaction>
</comment>
<dbReference type="GO" id="GO:0032259">
    <property type="term" value="P:methylation"/>
    <property type="evidence" value="ECO:0007669"/>
    <property type="project" value="UniProtKB-KW"/>
</dbReference>
<comment type="catalytic activity">
    <reaction evidence="6 9 10">
        <text>4-methyl-5-(2-phosphooxyethyl)-thiazole + 4-amino-2-methyl-5-(diphosphooxymethyl)pyrimidine + H(+) = thiamine phosphate + diphosphate</text>
        <dbReference type="Rhea" id="RHEA:22328"/>
        <dbReference type="ChEBI" id="CHEBI:15378"/>
        <dbReference type="ChEBI" id="CHEBI:33019"/>
        <dbReference type="ChEBI" id="CHEBI:37575"/>
        <dbReference type="ChEBI" id="CHEBI:57841"/>
        <dbReference type="ChEBI" id="CHEBI:58296"/>
        <dbReference type="EC" id="2.5.1.3"/>
    </reaction>
</comment>
<name>A0ABW5NYG6_9FLAO</name>
<dbReference type="InterPro" id="IPR036206">
    <property type="entry name" value="ThiamineP_synth_sf"/>
</dbReference>
<feature type="binding site" evidence="9">
    <location>
        <begin position="187"/>
        <end position="188"/>
    </location>
    <ligand>
        <name>2-[(2R,5Z)-2-carboxy-4-methylthiazol-5(2H)-ylidene]ethyl phosphate</name>
        <dbReference type="ChEBI" id="CHEBI:62899"/>
    </ligand>
</feature>
<feature type="domain" description="Thiamine phosphate synthase/TenI" evidence="12">
    <location>
        <begin position="9"/>
        <end position="190"/>
    </location>
</feature>
<evidence type="ECO:0000256" key="7">
    <source>
        <dbReference type="ARBA" id="ARBA00047851"/>
    </source>
</evidence>
<dbReference type="GO" id="GO:0008168">
    <property type="term" value="F:methyltransferase activity"/>
    <property type="evidence" value="ECO:0007669"/>
    <property type="project" value="UniProtKB-KW"/>
</dbReference>
<comment type="caution">
    <text evidence="9">Lacks conserved residue(s) required for the propagation of feature annotation.</text>
</comment>
<proteinExistence type="inferred from homology"/>
<dbReference type="EMBL" id="JBHUMD010000027">
    <property type="protein sequence ID" value="MFD2603062.1"/>
    <property type="molecule type" value="Genomic_DNA"/>
</dbReference>
<gene>
    <name evidence="9 13" type="primary">thiE</name>
    <name evidence="13" type="ORF">ACFSR3_13435</name>
</gene>
<keyword evidence="5 9" id="KW-0784">Thiamine biosynthesis</keyword>
<feature type="binding site" evidence="9">
    <location>
        <begin position="39"/>
        <end position="43"/>
    </location>
    <ligand>
        <name>4-amino-2-methyl-5-(diphosphooxymethyl)pyrimidine</name>
        <dbReference type="ChEBI" id="CHEBI:57841"/>
    </ligand>
</feature>
<evidence type="ECO:0000256" key="5">
    <source>
        <dbReference type="ARBA" id="ARBA00022977"/>
    </source>
</evidence>
<feature type="binding site" evidence="9">
    <location>
        <position position="72"/>
    </location>
    <ligand>
        <name>Mg(2+)</name>
        <dbReference type="ChEBI" id="CHEBI:18420"/>
    </ligand>
</feature>
<dbReference type="CDD" id="cd00564">
    <property type="entry name" value="TMP_TenI"/>
    <property type="match status" value="1"/>
</dbReference>
<feature type="binding site" evidence="9">
    <location>
        <position position="110"/>
    </location>
    <ligand>
        <name>4-amino-2-methyl-5-(diphosphooxymethyl)pyrimidine</name>
        <dbReference type="ChEBI" id="CHEBI:57841"/>
    </ligand>
</feature>
<dbReference type="InterPro" id="IPR013785">
    <property type="entry name" value="Aldolase_TIM"/>
</dbReference>
<evidence type="ECO:0000256" key="6">
    <source>
        <dbReference type="ARBA" id="ARBA00047334"/>
    </source>
</evidence>
<evidence type="ECO:0000256" key="8">
    <source>
        <dbReference type="ARBA" id="ARBA00047883"/>
    </source>
</evidence>
<evidence type="ECO:0000256" key="3">
    <source>
        <dbReference type="ARBA" id="ARBA00022723"/>
    </source>
</evidence>
<evidence type="ECO:0000313" key="13">
    <source>
        <dbReference type="EMBL" id="MFD2603062.1"/>
    </source>
</evidence>
<comment type="catalytic activity">
    <reaction evidence="8 9 10">
        <text>2-[(2R,5Z)-2-carboxy-4-methylthiazol-5(2H)-ylidene]ethyl phosphate + 4-amino-2-methyl-5-(diphosphooxymethyl)pyrimidine + 2 H(+) = thiamine phosphate + CO2 + diphosphate</text>
        <dbReference type="Rhea" id="RHEA:47844"/>
        <dbReference type="ChEBI" id="CHEBI:15378"/>
        <dbReference type="ChEBI" id="CHEBI:16526"/>
        <dbReference type="ChEBI" id="CHEBI:33019"/>
        <dbReference type="ChEBI" id="CHEBI:37575"/>
        <dbReference type="ChEBI" id="CHEBI:57841"/>
        <dbReference type="ChEBI" id="CHEBI:62899"/>
        <dbReference type="EC" id="2.5.1.3"/>
    </reaction>
</comment>
<evidence type="ECO:0000256" key="10">
    <source>
        <dbReference type="RuleBase" id="RU003826"/>
    </source>
</evidence>
<comment type="function">
    <text evidence="9">Condenses 4-methyl-5-(beta-hydroxyethyl)thiazole monophosphate (THZ-P) and 2-methyl-4-amino-5-hydroxymethyl pyrimidine pyrophosphate (HMP-PP) to form thiamine monophosphate (TMP).</text>
</comment>
<dbReference type="InterPro" id="IPR034291">
    <property type="entry name" value="TMP_synthase"/>
</dbReference>
<accession>A0ABW5NYG6</accession>
<comment type="similarity">
    <text evidence="9 10">Belongs to the thiamine-phosphate synthase family.</text>
</comment>
<keyword evidence="2 9" id="KW-0808">Transferase</keyword>
<dbReference type="Pfam" id="PF02581">
    <property type="entry name" value="TMP-TENI"/>
    <property type="match status" value="1"/>
</dbReference>
<dbReference type="HAMAP" id="MF_00097">
    <property type="entry name" value="TMP_synthase"/>
    <property type="match status" value="1"/>
</dbReference>
<evidence type="ECO:0000259" key="12">
    <source>
        <dbReference type="Pfam" id="PF02581"/>
    </source>
</evidence>
<feature type="binding site" evidence="9">
    <location>
        <begin position="136"/>
        <end position="138"/>
    </location>
    <ligand>
        <name>2-[(2R,5Z)-2-carboxy-4-methylthiazol-5(2H)-ylidene]ethyl phosphate</name>
        <dbReference type="ChEBI" id="CHEBI:62899"/>
    </ligand>
</feature>
<dbReference type="RefSeq" id="WP_379821656.1">
    <property type="nucleotide sequence ID" value="NZ_JBHUMD010000027.1"/>
</dbReference>
<evidence type="ECO:0000256" key="1">
    <source>
        <dbReference type="ARBA" id="ARBA00005165"/>
    </source>
</evidence>
<keyword evidence="13" id="KW-0489">Methyltransferase</keyword>
<protein>
    <recommendedName>
        <fullName evidence="9">Thiamine-phosphate synthase</fullName>
        <shortName evidence="9">TP synthase</shortName>
        <shortName evidence="9">TPS</shortName>
        <ecNumber evidence="9">2.5.1.3</ecNumber>
    </recommendedName>
    <alternativeName>
        <fullName evidence="9">Thiamine-phosphate pyrophosphorylase</fullName>
        <shortName evidence="9">TMP pyrophosphorylase</shortName>
        <shortName evidence="9">TMP-PPase</shortName>
    </alternativeName>
</protein>
<reference evidence="14" key="1">
    <citation type="journal article" date="2019" name="Int. J. Syst. Evol. Microbiol.">
        <title>The Global Catalogue of Microorganisms (GCM) 10K type strain sequencing project: providing services to taxonomists for standard genome sequencing and annotation.</title>
        <authorList>
            <consortium name="The Broad Institute Genomics Platform"/>
            <consortium name="The Broad Institute Genome Sequencing Center for Infectious Disease"/>
            <person name="Wu L."/>
            <person name="Ma J."/>
        </authorList>
    </citation>
    <scope>NUCLEOTIDE SEQUENCE [LARGE SCALE GENOMIC DNA]</scope>
    <source>
        <strain evidence="14">KCTC 42107</strain>
    </source>
</reference>
<feature type="binding site" evidence="9">
    <location>
        <position position="91"/>
    </location>
    <ligand>
        <name>Mg(2+)</name>
        <dbReference type="ChEBI" id="CHEBI:18420"/>
    </ligand>
</feature>
<comment type="pathway">
    <text evidence="1 9 11">Cofactor biosynthesis; thiamine diphosphate biosynthesis; thiamine phosphate from 4-amino-2-methyl-5-diphosphomethylpyrimidine and 4-methyl-5-(2-phosphoethyl)-thiazole: step 1/1.</text>
</comment>
<keyword evidence="3 9" id="KW-0479">Metal-binding</keyword>
<keyword evidence="4 9" id="KW-0460">Magnesium</keyword>
<feature type="binding site" evidence="9">
    <location>
        <position position="139"/>
    </location>
    <ligand>
        <name>4-amino-2-methyl-5-(diphosphooxymethyl)pyrimidine</name>
        <dbReference type="ChEBI" id="CHEBI:57841"/>
    </ligand>
</feature>
<dbReference type="Gene3D" id="3.20.20.70">
    <property type="entry name" value="Aldolase class I"/>
    <property type="match status" value="1"/>
</dbReference>
<evidence type="ECO:0000256" key="4">
    <source>
        <dbReference type="ARBA" id="ARBA00022842"/>
    </source>
</evidence>
<dbReference type="SUPFAM" id="SSF51391">
    <property type="entry name" value="Thiamin phosphate synthase"/>
    <property type="match status" value="1"/>
</dbReference>
<evidence type="ECO:0000313" key="14">
    <source>
        <dbReference type="Proteomes" id="UP001597480"/>
    </source>
</evidence>
<organism evidence="13 14">
    <name type="scientific">Flavobacterium suzhouense</name>
    <dbReference type="NCBI Taxonomy" id="1529638"/>
    <lineage>
        <taxon>Bacteria</taxon>
        <taxon>Pseudomonadati</taxon>
        <taxon>Bacteroidota</taxon>
        <taxon>Flavobacteriia</taxon>
        <taxon>Flavobacteriales</taxon>
        <taxon>Flavobacteriaceae</taxon>
        <taxon>Flavobacterium</taxon>
    </lineage>
</organism>
<comment type="caution">
    <text evidence="13">The sequence shown here is derived from an EMBL/GenBank/DDBJ whole genome shotgun (WGS) entry which is preliminary data.</text>
</comment>
<dbReference type="PANTHER" id="PTHR20857:SF23">
    <property type="entry name" value="THIAMINE BIOSYNTHETIC BIFUNCTIONAL ENZYME"/>
    <property type="match status" value="1"/>
</dbReference>
<dbReference type="InterPro" id="IPR022998">
    <property type="entry name" value="ThiamineP_synth_TenI"/>
</dbReference>
<evidence type="ECO:0000256" key="11">
    <source>
        <dbReference type="RuleBase" id="RU004253"/>
    </source>
</evidence>
<keyword evidence="14" id="KW-1185">Reference proteome</keyword>
<dbReference type="EC" id="2.5.1.3" evidence="9"/>
<evidence type="ECO:0000256" key="9">
    <source>
        <dbReference type="HAMAP-Rule" id="MF_00097"/>
    </source>
</evidence>
<dbReference type="PANTHER" id="PTHR20857">
    <property type="entry name" value="THIAMINE-PHOSPHATE PYROPHOSPHORYLASE"/>
    <property type="match status" value="1"/>
</dbReference>
<comment type="cofactor">
    <cofactor evidence="9">
        <name>Mg(2+)</name>
        <dbReference type="ChEBI" id="CHEBI:18420"/>
    </cofactor>
    <text evidence="9">Binds 1 Mg(2+) ion per subunit.</text>
</comment>
<dbReference type="Proteomes" id="UP001597480">
    <property type="component" value="Unassembled WGS sequence"/>
</dbReference>
<dbReference type="GO" id="GO:0004789">
    <property type="term" value="F:thiamine-phosphate diphosphorylase activity"/>
    <property type="evidence" value="ECO:0007669"/>
    <property type="project" value="UniProtKB-EC"/>
</dbReference>
<sequence>MDNKFLSRLYLVVSREACRGRDIVTVTEQAVMGGVDMVQLREKNLSVQEFTETAIQLKNMLDRYNVPLIINDNVTVAKASGAYGIHVGNSDIPPSQIKTQWADCSMLGYSIEYLEQLTNAEIAFADYLGVSPVFSTATKTDTVTEWGLEGITQIRKLTDKPLVAIGNMNESNAFDVIKAGADCIAVVSAICGAKDPLKAAEVLRNQIERAL</sequence>
<feature type="binding site" evidence="9">
    <location>
        <position position="71"/>
    </location>
    <ligand>
        <name>4-amino-2-methyl-5-(diphosphooxymethyl)pyrimidine</name>
        <dbReference type="ChEBI" id="CHEBI:57841"/>
    </ligand>
</feature>
<dbReference type="NCBIfam" id="TIGR00693">
    <property type="entry name" value="thiE"/>
    <property type="match status" value="1"/>
</dbReference>
<evidence type="ECO:0000256" key="2">
    <source>
        <dbReference type="ARBA" id="ARBA00022679"/>
    </source>
</evidence>